<dbReference type="InterPro" id="IPR028481">
    <property type="entry name" value="S100-B"/>
</dbReference>
<evidence type="ECO:0000313" key="9">
    <source>
        <dbReference type="Ensembl" id="ENSCCRP00020021086.1"/>
    </source>
</evidence>
<dbReference type="GO" id="GO:0008284">
    <property type="term" value="P:positive regulation of cell population proliferation"/>
    <property type="evidence" value="ECO:0007669"/>
    <property type="project" value="TreeGrafter"/>
</dbReference>
<keyword evidence="6" id="KW-0106">Calcium</keyword>
<reference evidence="9" key="1">
    <citation type="submission" date="2025-08" db="UniProtKB">
        <authorList>
            <consortium name="Ensembl"/>
        </authorList>
    </citation>
    <scope>IDENTIFICATION</scope>
</reference>
<dbReference type="Gene3D" id="1.10.238.10">
    <property type="entry name" value="EF-hand"/>
    <property type="match status" value="1"/>
</dbReference>
<keyword evidence="4" id="KW-0479">Metal-binding</keyword>
<evidence type="ECO:0000256" key="3">
    <source>
        <dbReference type="ARBA" id="ARBA00022490"/>
    </source>
</evidence>
<dbReference type="SMART" id="SM01394">
    <property type="entry name" value="S_100"/>
    <property type="match status" value="1"/>
</dbReference>
<dbReference type="GO" id="GO:0005737">
    <property type="term" value="C:cytoplasm"/>
    <property type="evidence" value="ECO:0007669"/>
    <property type="project" value="UniProtKB-SubCell"/>
</dbReference>
<protein>
    <submittedName>
        <fullName evidence="9">Protein S100-B-like</fullName>
    </submittedName>
</protein>
<proteinExistence type="inferred from homology"/>
<dbReference type="GO" id="GO:0005634">
    <property type="term" value="C:nucleus"/>
    <property type="evidence" value="ECO:0007669"/>
    <property type="project" value="TreeGrafter"/>
</dbReference>
<comment type="similarity">
    <text evidence="2">Belongs to the S-100 family.</text>
</comment>
<dbReference type="GO" id="GO:0043123">
    <property type="term" value="P:positive regulation of canonical NF-kappaB signal transduction"/>
    <property type="evidence" value="ECO:0007669"/>
    <property type="project" value="TreeGrafter"/>
</dbReference>
<sequence>MVHKIASTLKLLQSFEGKVKQLEIAFKYFHIFSAYCYCRKRRTLHYIKMSDLESCLGTIIEVFHKYSSKEGDKYKLKKSELKDLLTNEFPTLTEHVKDQATMDSLMESVDTDGDSECDFQEFMTFITMVTICCHEFFEHHEDE</sequence>
<dbReference type="GO" id="GO:0048306">
    <property type="term" value="F:calcium-dependent protein binding"/>
    <property type="evidence" value="ECO:0007669"/>
    <property type="project" value="TreeGrafter"/>
</dbReference>
<name>A0A8C2D3L5_CYPCA</name>
<evidence type="ECO:0000256" key="5">
    <source>
        <dbReference type="ARBA" id="ARBA00022737"/>
    </source>
</evidence>
<dbReference type="CDD" id="cd05027">
    <property type="entry name" value="S-100B"/>
    <property type="match status" value="1"/>
</dbReference>
<evidence type="ECO:0000259" key="8">
    <source>
        <dbReference type="SMART" id="SM01394"/>
    </source>
</evidence>
<dbReference type="Proteomes" id="UP000694701">
    <property type="component" value="Unplaced"/>
</dbReference>
<dbReference type="GO" id="GO:0008270">
    <property type="term" value="F:zinc ion binding"/>
    <property type="evidence" value="ECO:0007669"/>
    <property type="project" value="InterPro"/>
</dbReference>
<organism evidence="9 10">
    <name type="scientific">Cyprinus carpio</name>
    <name type="common">Common carp</name>
    <dbReference type="NCBI Taxonomy" id="7962"/>
    <lineage>
        <taxon>Eukaryota</taxon>
        <taxon>Metazoa</taxon>
        <taxon>Chordata</taxon>
        <taxon>Craniata</taxon>
        <taxon>Vertebrata</taxon>
        <taxon>Euteleostomi</taxon>
        <taxon>Actinopterygii</taxon>
        <taxon>Neopterygii</taxon>
        <taxon>Teleostei</taxon>
        <taxon>Ostariophysi</taxon>
        <taxon>Cypriniformes</taxon>
        <taxon>Cyprinidae</taxon>
        <taxon>Cyprininae</taxon>
        <taxon>Cyprinus</taxon>
    </lineage>
</organism>
<dbReference type="OMA" id="TACCHEF"/>
<dbReference type="GO" id="GO:0050786">
    <property type="term" value="F:RAGE receptor binding"/>
    <property type="evidence" value="ECO:0007669"/>
    <property type="project" value="TreeGrafter"/>
</dbReference>
<dbReference type="Pfam" id="PF01023">
    <property type="entry name" value="S_100"/>
    <property type="match status" value="1"/>
</dbReference>
<dbReference type="AlphaFoldDB" id="A0A8C2D3L5"/>
<gene>
    <name evidence="9" type="primary">LOC109096677</name>
</gene>
<dbReference type="Ensembl" id="ENSCCRT00020023171.1">
    <property type="protein sequence ID" value="ENSCCRP00020021086.1"/>
    <property type="gene ID" value="ENSCCRG00020009882.1"/>
</dbReference>
<accession>A0A8C2D3L5</accession>
<keyword evidence="5" id="KW-0677">Repeat</keyword>
<evidence type="ECO:0000256" key="1">
    <source>
        <dbReference type="ARBA" id="ARBA00004496"/>
    </source>
</evidence>
<feature type="domain" description="S100/CaBP-9k-type calcium binding subdomain" evidence="8">
    <location>
        <begin position="52"/>
        <end position="94"/>
    </location>
</feature>
<evidence type="ECO:0000256" key="4">
    <source>
        <dbReference type="ARBA" id="ARBA00022723"/>
    </source>
</evidence>
<keyword evidence="3" id="KW-0963">Cytoplasm</keyword>
<evidence type="ECO:0000256" key="6">
    <source>
        <dbReference type="ARBA" id="ARBA00022837"/>
    </source>
</evidence>
<dbReference type="InterPro" id="IPR011992">
    <property type="entry name" value="EF-hand-dom_pair"/>
</dbReference>
<feature type="domain" description="EF-hand" evidence="7">
    <location>
        <begin position="101"/>
        <end position="129"/>
    </location>
</feature>
<dbReference type="PANTHER" id="PTHR11639">
    <property type="entry name" value="S100 CALCIUM-BINDING PROTEIN"/>
    <property type="match status" value="1"/>
</dbReference>
<dbReference type="FunFam" id="1.10.238.10:FF:000044">
    <property type="entry name" value="Protein S100"/>
    <property type="match status" value="1"/>
</dbReference>
<dbReference type="GO" id="GO:0005509">
    <property type="term" value="F:calcium ion binding"/>
    <property type="evidence" value="ECO:0007669"/>
    <property type="project" value="InterPro"/>
</dbReference>
<dbReference type="PANTHER" id="PTHR11639:SF141">
    <property type="entry name" value="PROTEIN S100-B"/>
    <property type="match status" value="1"/>
</dbReference>
<evidence type="ECO:0000313" key="10">
    <source>
        <dbReference type="Proteomes" id="UP000694701"/>
    </source>
</evidence>
<dbReference type="GO" id="GO:0044548">
    <property type="term" value="F:S100 protein binding"/>
    <property type="evidence" value="ECO:0007669"/>
    <property type="project" value="TreeGrafter"/>
</dbReference>
<dbReference type="InterPro" id="IPR013787">
    <property type="entry name" value="S100_Ca-bd_sub"/>
</dbReference>
<dbReference type="InterPro" id="IPR002048">
    <property type="entry name" value="EF_hand_dom"/>
</dbReference>
<evidence type="ECO:0000259" key="7">
    <source>
        <dbReference type="SMART" id="SM00054"/>
    </source>
</evidence>
<dbReference type="GO" id="GO:0005615">
    <property type="term" value="C:extracellular space"/>
    <property type="evidence" value="ECO:0007669"/>
    <property type="project" value="TreeGrafter"/>
</dbReference>
<comment type="subcellular location">
    <subcellularLocation>
        <location evidence="1">Cytoplasm</location>
    </subcellularLocation>
</comment>
<dbReference type="SUPFAM" id="SSF47473">
    <property type="entry name" value="EF-hand"/>
    <property type="match status" value="1"/>
</dbReference>
<evidence type="ECO:0000256" key="2">
    <source>
        <dbReference type="ARBA" id="ARBA00007323"/>
    </source>
</evidence>
<dbReference type="SMART" id="SM00054">
    <property type="entry name" value="EFh"/>
    <property type="match status" value="1"/>
</dbReference>